<name>A0A834IFZ0_RHYFE</name>
<evidence type="ECO:0000313" key="3">
    <source>
        <dbReference type="Proteomes" id="UP000625711"/>
    </source>
</evidence>
<protein>
    <submittedName>
        <fullName evidence="2">Uncharacterized protein</fullName>
    </submittedName>
</protein>
<keyword evidence="3" id="KW-1185">Reference proteome</keyword>
<feature type="region of interest" description="Disordered" evidence="1">
    <location>
        <begin position="1"/>
        <end position="32"/>
    </location>
</feature>
<dbReference type="EMBL" id="JAACXV010013501">
    <property type="protein sequence ID" value="KAF7273297.1"/>
    <property type="molecule type" value="Genomic_DNA"/>
</dbReference>
<gene>
    <name evidence="2" type="ORF">GWI33_013987</name>
</gene>
<accession>A0A834IFZ0</accession>
<proteinExistence type="predicted"/>
<dbReference type="AlphaFoldDB" id="A0A834IFZ0"/>
<reference evidence="2" key="1">
    <citation type="submission" date="2020-08" db="EMBL/GenBank/DDBJ databases">
        <title>Genome sequencing and assembly of the red palm weevil Rhynchophorus ferrugineus.</title>
        <authorList>
            <person name="Dias G.B."/>
            <person name="Bergman C.M."/>
            <person name="Manee M."/>
        </authorList>
    </citation>
    <scope>NUCLEOTIDE SEQUENCE</scope>
    <source>
        <strain evidence="2">AA-2017</strain>
        <tissue evidence="2">Whole larva</tissue>
    </source>
</reference>
<evidence type="ECO:0000313" key="2">
    <source>
        <dbReference type="EMBL" id="KAF7273297.1"/>
    </source>
</evidence>
<comment type="caution">
    <text evidence="2">The sequence shown here is derived from an EMBL/GenBank/DDBJ whole genome shotgun (WGS) entry which is preliminary data.</text>
</comment>
<organism evidence="2 3">
    <name type="scientific">Rhynchophorus ferrugineus</name>
    <name type="common">Red palm weevil</name>
    <name type="synonym">Curculio ferrugineus</name>
    <dbReference type="NCBI Taxonomy" id="354439"/>
    <lineage>
        <taxon>Eukaryota</taxon>
        <taxon>Metazoa</taxon>
        <taxon>Ecdysozoa</taxon>
        <taxon>Arthropoda</taxon>
        <taxon>Hexapoda</taxon>
        <taxon>Insecta</taxon>
        <taxon>Pterygota</taxon>
        <taxon>Neoptera</taxon>
        <taxon>Endopterygota</taxon>
        <taxon>Coleoptera</taxon>
        <taxon>Polyphaga</taxon>
        <taxon>Cucujiformia</taxon>
        <taxon>Curculionidae</taxon>
        <taxon>Dryophthorinae</taxon>
        <taxon>Rhynchophorus</taxon>
    </lineage>
</organism>
<evidence type="ECO:0000256" key="1">
    <source>
        <dbReference type="SAM" id="MobiDB-lite"/>
    </source>
</evidence>
<dbReference type="Proteomes" id="UP000625711">
    <property type="component" value="Unassembled WGS sequence"/>
</dbReference>
<sequence length="32" mass="3636">MRMSNNLHGHHGHHGAVSSRCHGQTRGERRMT</sequence>